<dbReference type="Proteomes" id="UP000827986">
    <property type="component" value="Unassembled WGS sequence"/>
</dbReference>
<feature type="non-terminal residue" evidence="1">
    <location>
        <position position="1"/>
    </location>
</feature>
<accession>A0A9D3WQK2</accession>
<gene>
    <name evidence="1" type="ORF">KIL84_022891</name>
</gene>
<name>A0A9D3WQK2_9SAUR</name>
<dbReference type="EMBL" id="JAHDVG010000488">
    <property type="protein sequence ID" value="KAH1165332.1"/>
    <property type="molecule type" value="Genomic_DNA"/>
</dbReference>
<sequence length="92" mass="10635">VARAQEKPVYFLGEGGARREEKRTDSREQSHTVSFLGDFRRKKHQESSTVHLQFSTILANRDFKKEVTSRIGKVFTAFAELNNAWKLKLVPK</sequence>
<organism evidence="1 2">
    <name type="scientific">Mauremys mutica</name>
    <name type="common">yellowpond turtle</name>
    <dbReference type="NCBI Taxonomy" id="74926"/>
    <lineage>
        <taxon>Eukaryota</taxon>
        <taxon>Metazoa</taxon>
        <taxon>Chordata</taxon>
        <taxon>Craniata</taxon>
        <taxon>Vertebrata</taxon>
        <taxon>Euteleostomi</taxon>
        <taxon>Archelosauria</taxon>
        <taxon>Testudinata</taxon>
        <taxon>Testudines</taxon>
        <taxon>Cryptodira</taxon>
        <taxon>Durocryptodira</taxon>
        <taxon>Testudinoidea</taxon>
        <taxon>Geoemydidae</taxon>
        <taxon>Geoemydinae</taxon>
        <taxon>Mauremys</taxon>
    </lineage>
</organism>
<keyword evidence="2" id="KW-1185">Reference proteome</keyword>
<evidence type="ECO:0000313" key="1">
    <source>
        <dbReference type="EMBL" id="KAH1165332.1"/>
    </source>
</evidence>
<comment type="caution">
    <text evidence="1">The sequence shown here is derived from an EMBL/GenBank/DDBJ whole genome shotgun (WGS) entry which is preliminary data.</text>
</comment>
<evidence type="ECO:0000313" key="2">
    <source>
        <dbReference type="Proteomes" id="UP000827986"/>
    </source>
</evidence>
<dbReference type="AlphaFoldDB" id="A0A9D3WQK2"/>
<proteinExistence type="predicted"/>
<reference evidence="1" key="1">
    <citation type="submission" date="2021-09" db="EMBL/GenBank/DDBJ databases">
        <title>The genome of Mauremys mutica provides insights into the evolution of semi-aquatic lifestyle.</title>
        <authorList>
            <person name="Gong S."/>
            <person name="Gao Y."/>
        </authorList>
    </citation>
    <scope>NUCLEOTIDE SEQUENCE</scope>
    <source>
        <strain evidence="1">MM-2020</strain>
        <tissue evidence="1">Muscle</tissue>
    </source>
</reference>
<protein>
    <submittedName>
        <fullName evidence="1">Uncharacterized protein</fullName>
    </submittedName>
</protein>